<dbReference type="Gene3D" id="2.60.40.1090">
    <property type="entry name" value="Fimbrial-type adhesion domain"/>
    <property type="match status" value="1"/>
</dbReference>
<dbReference type="PANTHER" id="PTHR33420:SF3">
    <property type="entry name" value="FIMBRIAL SUBUNIT ELFA"/>
    <property type="match status" value="1"/>
</dbReference>
<dbReference type="GO" id="GO:0009289">
    <property type="term" value="C:pilus"/>
    <property type="evidence" value="ECO:0007669"/>
    <property type="project" value="InterPro"/>
</dbReference>
<dbReference type="InterPro" id="IPR008966">
    <property type="entry name" value="Adhesion_dom_sf"/>
</dbReference>
<dbReference type="RefSeq" id="WP_062638540.1">
    <property type="nucleotide sequence ID" value="NZ_FCOG02000035.1"/>
</dbReference>
<proteinExistence type="predicted"/>
<gene>
    <name evidence="3" type="ORF">SAMN05446927_2206</name>
</gene>
<dbReference type="PANTHER" id="PTHR33420">
    <property type="entry name" value="FIMBRIAL SUBUNIT ELFA-RELATED"/>
    <property type="match status" value="1"/>
</dbReference>
<dbReference type="Gene3D" id="2.60.40.3310">
    <property type="match status" value="1"/>
</dbReference>
<keyword evidence="1" id="KW-0732">Signal</keyword>
<feature type="domain" description="Fimbrial-type adhesion" evidence="2">
    <location>
        <begin position="189"/>
        <end position="328"/>
    </location>
</feature>
<keyword evidence="4" id="KW-1185">Reference proteome</keyword>
<evidence type="ECO:0000256" key="1">
    <source>
        <dbReference type="ARBA" id="ARBA00022729"/>
    </source>
</evidence>
<dbReference type="OrthoDB" id="8678921at2"/>
<dbReference type="InterPro" id="IPR000259">
    <property type="entry name" value="Adhesion_dom_fimbrial"/>
</dbReference>
<dbReference type="AlphaFoldDB" id="A0A7Z7I4H5"/>
<sequence>MDKFDRLNVARLLVQALVVFSVLFGWSCAARADCPVAGGMPFFASGSIAVPVNLPVGAVIPGTIKSFRLTGQCASGALYNKDIVACPTYSAVAGFSGVYYSGASGIGMRIRNSAGVPLDNSDGCQTLSSLGKTDGTGKFDVSGTFELVKTGDVTGGTLGPTGGSGYYNTGVLNTGVVLNNGYSYIYFNSGTVVKAVTCSVTAATANQTVPIPKAISSTLAATGAVSSKTPFSIALTCQSGVKVNVTFSDAAGASGVSSVVKSTGTATGIGIQLLDATSAPIVLDQALTVVDSTTGNMSIPFFAQYYRLSTGTATGTVQAAATYTMSYQ</sequence>
<dbReference type="Pfam" id="PF00419">
    <property type="entry name" value="Fimbrial"/>
    <property type="match status" value="1"/>
</dbReference>
<dbReference type="InterPro" id="IPR036937">
    <property type="entry name" value="Adhesion_dom_fimbrial_sf"/>
</dbReference>
<name>A0A7Z7I4H5_9BURK</name>
<dbReference type="SUPFAM" id="SSF49401">
    <property type="entry name" value="Bacterial adhesins"/>
    <property type="match status" value="1"/>
</dbReference>
<accession>A0A7Z7I4H5</accession>
<comment type="caution">
    <text evidence="3">The sequence shown here is derived from an EMBL/GenBank/DDBJ whole genome shotgun (WGS) entry which is preliminary data.</text>
</comment>
<dbReference type="GO" id="GO:0043709">
    <property type="term" value="P:cell adhesion involved in single-species biofilm formation"/>
    <property type="evidence" value="ECO:0007669"/>
    <property type="project" value="TreeGrafter"/>
</dbReference>
<dbReference type="EMBL" id="OCSU01000001">
    <property type="protein sequence ID" value="SOE61921.1"/>
    <property type="molecule type" value="Genomic_DNA"/>
</dbReference>
<protein>
    <submittedName>
        <fullName evidence="3">Pilin (Type 1 fimbria component protein)</fullName>
    </submittedName>
</protein>
<dbReference type="Proteomes" id="UP000219522">
    <property type="component" value="Unassembled WGS sequence"/>
</dbReference>
<evidence type="ECO:0000313" key="4">
    <source>
        <dbReference type="Proteomes" id="UP000219522"/>
    </source>
</evidence>
<evidence type="ECO:0000313" key="3">
    <source>
        <dbReference type="EMBL" id="SOE61921.1"/>
    </source>
</evidence>
<evidence type="ECO:0000259" key="2">
    <source>
        <dbReference type="Pfam" id="PF00419"/>
    </source>
</evidence>
<organism evidence="3 4">
    <name type="scientific">Caballeronia arationis</name>
    <dbReference type="NCBI Taxonomy" id="1777142"/>
    <lineage>
        <taxon>Bacteria</taxon>
        <taxon>Pseudomonadati</taxon>
        <taxon>Pseudomonadota</taxon>
        <taxon>Betaproteobacteria</taxon>
        <taxon>Burkholderiales</taxon>
        <taxon>Burkholderiaceae</taxon>
        <taxon>Caballeronia</taxon>
    </lineage>
</organism>
<reference evidence="3 4" key="1">
    <citation type="submission" date="2017-09" db="EMBL/GenBank/DDBJ databases">
        <authorList>
            <person name="Varghese N."/>
            <person name="Submissions S."/>
        </authorList>
    </citation>
    <scope>NUCLEOTIDE SEQUENCE [LARGE SCALE GENOMIC DNA]</scope>
    <source>
        <strain evidence="3 4">OK806</strain>
    </source>
</reference>
<dbReference type="InterPro" id="IPR050263">
    <property type="entry name" value="Bact_Fimbrial_Adh_Pro"/>
</dbReference>